<proteinExistence type="predicted"/>
<dbReference type="Proteomes" id="UP000248291">
    <property type="component" value="Unassembled WGS sequence"/>
</dbReference>
<name>A0AAN4QBK9_PSESF</name>
<gene>
    <name evidence="1" type="ORF">KPSA3_05178</name>
</gene>
<sequence>MYRVCRFCYRFPAVRGQAKRRPVRSHTSEASPGPHTLCVRALLRRRGLDWRGRGGFCRLGRWGVDGFGLERRRLGWRRQWLTCSRRRGRLCGGLGFGCRLCRRGCQFGRRRSGRCCIRHAQISLGLLDDMRGFFHFRGQEVFHQTEKTLIKLRRRNRFTGHLDHRVIGRAYRHRDRAQHTHPEACRVVGLLQCVTVLQGVGEHGGAAIFHVGRAHQIEADLDMGITGLLKTLAAGDHFRIVAGDDVALTQQSTPPRLAIRQISRRITARERPGVIEVLMVVNRLFGR</sequence>
<dbReference type="AlphaFoldDB" id="A0AAN4QBK9"/>
<organism evidence="1 2">
    <name type="scientific">Pseudomonas syringae pv. actinidiae</name>
    <dbReference type="NCBI Taxonomy" id="103796"/>
    <lineage>
        <taxon>Bacteria</taxon>
        <taxon>Pseudomonadati</taxon>
        <taxon>Pseudomonadota</taxon>
        <taxon>Gammaproteobacteria</taxon>
        <taxon>Pseudomonadales</taxon>
        <taxon>Pseudomonadaceae</taxon>
        <taxon>Pseudomonas</taxon>
        <taxon>Pseudomonas syringae</taxon>
    </lineage>
</organism>
<comment type="caution">
    <text evidence="1">The sequence shown here is derived from an EMBL/GenBank/DDBJ whole genome shotgun (WGS) entry which is preliminary data.</text>
</comment>
<evidence type="ECO:0000313" key="1">
    <source>
        <dbReference type="EMBL" id="GBH19175.1"/>
    </source>
</evidence>
<reference evidence="1 2" key="1">
    <citation type="submission" date="2018-04" db="EMBL/GenBank/DDBJ databases">
        <title>Draft genome sequence of Pseudomonas syringae pv. actinidiae biovar 3 strains isolated from kiwifruit in Kagawa prefecture.</title>
        <authorList>
            <person name="Tabuchi M."/>
            <person name="Saito M."/>
            <person name="Fujiwara S."/>
            <person name="Sasa N."/>
            <person name="Akimitsu K."/>
            <person name="Gomi K."/>
            <person name="Konishi-Sugita S."/>
            <person name="Hamano K."/>
            <person name="Kataoka I."/>
        </authorList>
    </citation>
    <scope>NUCLEOTIDE SEQUENCE [LARGE SCALE GENOMIC DNA]</scope>
    <source>
        <strain evidence="1 2">MAFF212211</strain>
    </source>
</reference>
<protein>
    <submittedName>
        <fullName evidence="1">Translation initiation factor IF-2</fullName>
    </submittedName>
</protein>
<dbReference type="GO" id="GO:0003743">
    <property type="term" value="F:translation initiation factor activity"/>
    <property type="evidence" value="ECO:0007669"/>
    <property type="project" value="UniProtKB-KW"/>
</dbReference>
<evidence type="ECO:0000313" key="2">
    <source>
        <dbReference type="Proteomes" id="UP000248291"/>
    </source>
</evidence>
<dbReference type="EMBL" id="BGKA01000191">
    <property type="protein sequence ID" value="GBH19175.1"/>
    <property type="molecule type" value="Genomic_DNA"/>
</dbReference>
<keyword evidence="1" id="KW-0396">Initiation factor</keyword>
<accession>A0AAN4QBK9</accession>
<keyword evidence="1" id="KW-0648">Protein biosynthesis</keyword>